<keyword evidence="2" id="KW-1185">Reference proteome</keyword>
<organism evidence="1 2">
    <name type="scientific">Culex pipiens pipiens</name>
    <name type="common">Northern house mosquito</name>
    <dbReference type="NCBI Taxonomy" id="38569"/>
    <lineage>
        <taxon>Eukaryota</taxon>
        <taxon>Metazoa</taxon>
        <taxon>Ecdysozoa</taxon>
        <taxon>Arthropoda</taxon>
        <taxon>Hexapoda</taxon>
        <taxon>Insecta</taxon>
        <taxon>Pterygota</taxon>
        <taxon>Neoptera</taxon>
        <taxon>Endopterygota</taxon>
        <taxon>Diptera</taxon>
        <taxon>Nematocera</taxon>
        <taxon>Culicoidea</taxon>
        <taxon>Culicidae</taxon>
        <taxon>Culicinae</taxon>
        <taxon>Culicini</taxon>
        <taxon>Culex</taxon>
        <taxon>Culex</taxon>
    </lineage>
</organism>
<dbReference type="AlphaFoldDB" id="A0ABD1CXY4"/>
<gene>
    <name evidence="1" type="ORF">pipiens_013573</name>
</gene>
<dbReference type="Proteomes" id="UP001562425">
    <property type="component" value="Unassembled WGS sequence"/>
</dbReference>
<comment type="caution">
    <text evidence="1">The sequence shown here is derived from an EMBL/GenBank/DDBJ whole genome shotgun (WGS) entry which is preliminary data.</text>
</comment>
<dbReference type="EMBL" id="JBEHCU010008694">
    <property type="protein sequence ID" value="KAL1381303.1"/>
    <property type="molecule type" value="Genomic_DNA"/>
</dbReference>
<protein>
    <submittedName>
        <fullName evidence="1">Uncharacterized protein</fullName>
    </submittedName>
</protein>
<name>A0ABD1CXY4_CULPP</name>
<evidence type="ECO:0000313" key="2">
    <source>
        <dbReference type="Proteomes" id="UP001562425"/>
    </source>
</evidence>
<evidence type="ECO:0000313" key="1">
    <source>
        <dbReference type="EMBL" id="KAL1381303.1"/>
    </source>
</evidence>
<sequence>MYQSQPERVLEEVTGSNGFLNIWEEGKTLKKLFSDDDLDEKPVEKEPKQGKKLKSQLSKFKQHYWTRRASQDVILSKSTDSLSPPFRRG</sequence>
<accession>A0ABD1CXY4</accession>
<reference evidence="1 2" key="1">
    <citation type="submission" date="2024-05" db="EMBL/GenBank/DDBJ databases">
        <title>Culex pipiens pipiens assembly and annotation.</title>
        <authorList>
            <person name="Alout H."/>
            <person name="Durand T."/>
        </authorList>
    </citation>
    <scope>NUCLEOTIDE SEQUENCE [LARGE SCALE GENOMIC DNA]</scope>
    <source>
        <strain evidence="1">HA-2024</strain>
        <tissue evidence="1">Whole body</tissue>
    </source>
</reference>
<proteinExistence type="predicted"/>